<keyword evidence="6" id="KW-1185">Reference proteome</keyword>
<evidence type="ECO:0000313" key="5">
    <source>
        <dbReference type="EMBL" id="BEH91463.1"/>
    </source>
</evidence>
<evidence type="ECO:0000313" key="6">
    <source>
        <dbReference type="Proteomes" id="UP001432099"/>
    </source>
</evidence>
<comment type="similarity">
    <text evidence="1">Belongs to the DnaB/DnaD family.</text>
</comment>
<sequence>MSTQGVKPNTKFKLYGMQRVTTEELQILILLYQPLIGPVATSFYLTLNTLATRGQGEEYAHHFLLQMLNISMDDLIEFRHKLEAVGLIQVYCHKGDGTLAYSVRKPMQAKEFFNDGIINVFLNLKVGHPEYQQLKRLFAEEVPEIEGENISKPFNEVFDTTILMRSSAMLQASPLPTNQTDKKGVTLELSFDKELLFSLLHQFGMDETMVSQKLLDQINRIAFLYKLDEHELARLIFDALDTDGFVNLELFRKQAKQYFQFLNKGKPVEVVEVPQVNPENLSHTPEQEQLSKEKQLLLVLSQHPLEFLRFKQHQKEPVPADRQLVEWLVVDQQMAAGVVNVLIDYVLNISDGRLPKQLVEKIAGEWQRKEIDTTEKAIAQVKATLKAKHKRELEKTVPAANKVYAKPTRVVRKEQVPDWLKEQGATQEDKKSLSDDDLQKIERMKELQNQLLNKKG</sequence>
<evidence type="ECO:0000256" key="2">
    <source>
        <dbReference type="SAM" id="MobiDB-lite"/>
    </source>
</evidence>
<protein>
    <submittedName>
        <fullName evidence="5">Replication initiation and membrane attachment protein</fullName>
    </submittedName>
</protein>
<feature type="domain" description="DnaB/C C-terminal" evidence="3">
    <location>
        <begin position="317"/>
        <end position="380"/>
    </location>
</feature>
<name>A0ABN6ZCJ4_9FIRM</name>
<dbReference type="RefSeq" id="WP_338617376.1">
    <property type="nucleotide sequence ID" value="NZ_AP028127.1"/>
</dbReference>
<proteinExistence type="inferred from homology"/>
<dbReference type="EMBL" id="AP028127">
    <property type="protein sequence ID" value="BEH91463.1"/>
    <property type="molecule type" value="Genomic_DNA"/>
</dbReference>
<dbReference type="InterPro" id="IPR058660">
    <property type="entry name" value="WHD_DnaB"/>
</dbReference>
<organism evidence="5 6">
    <name type="scientific">Turicibacter faecis</name>
    <dbReference type="NCBI Taxonomy" id="2963365"/>
    <lineage>
        <taxon>Bacteria</taxon>
        <taxon>Bacillati</taxon>
        <taxon>Bacillota</taxon>
        <taxon>Erysipelotrichia</taxon>
        <taxon>Erysipelotrichales</taxon>
        <taxon>Turicibacteraceae</taxon>
        <taxon>Turicibacter</taxon>
    </lineage>
</organism>
<evidence type="ECO:0000259" key="3">
    <source>
        <dbReference type="Pfam" id="PF07261"/>
    </source>
</evidence>
<dbReference type="Pfam" id="PF25888">
    <property type="entry name" value="WHD_DnaB"/>
    <property type="match status" value="1"/>
</dbReference>
<dbReference type="Proteomes" id="UP001432099">
    <property type="component" value="Chromosome"/>
</dbReference>
<gene>
    <name evidence="5" type="primary">dnaB</name>
    <name evidence="5" type="ORF">T23_15650</name>
</gene>
<dbReference type="InterPro" id="IPR006343">
    <property type="entry name" value="DnaB/C_C"/>
</dbReference>
<evidence type="ECO:0000259" key="4">
    <source>
        <dbReference type="Pfam" id="PF25888"/>
    </source>
</evidence>
<evidence type="ECO:0000256" key="1">
    <source>
        <dbReference type="ARBA" id="ARBA00093462"/>
    </source>
</evidence>
<dbReference type="Pfam" id="PF07261">
    <property type="entry name" value="DnaB_2"/>
    <property type="match status" value="1"/>
</dbReference>
<accession>A0ABN6ZCJ4</accession>
<feature type="domain" description="Replicative helicase loading/DNA remodeling protein DnaB N-terminal winged helix" evidence="4">
    <location>
        <begin position="6"/>
        <end position="234"/>
    </location>
</feature>
<reference evidence="5" key="1">
    <citation type="journal article" date="2024" name="Int. J. Syst. Evol. Microbiol.">
        <title>Turicibacter faecis sp. nov., isolated from faeces of heart failure mouse model.</title>
        <authorList>
            <person name="Imamura Y."/>
            <person name="Motooka D."/>
            <person name="Nakajima Y."/>
            <person name="Ito S."/>
            <person name="Kitakaze M."/>
            <person name="Iida T."/>
            <person name="Nakamura S."/>
        </authorList>
    </citation>
    <scope>NUCLEOTIDE SEQUENCE</scope>
    <source>
        <strain evidence="5">TC023</strain>
    </source>
</reference>
<feature type="region of interest" description="Disordered" evidence="2">
    <location>
        <begin position="416"/>
        <end position="438"/>
    </location>
</feature>